<dbReference type="Pfam" id="PF00319">
    <property type="entry name" value="SRF-TF"/>
    <property type="match status" value="1"/>
</dbReference>
<reference evidence="7 8" key="1">
    <citation type="journal article" date="2021" name="bioRxiv">
        <title>Chromosome-scale and haplotype-resolved genome assembly of a tetraploid potato cultivar.</title>
        <authorList>
            <person name="Sun H."/>
            <person name="Jiao W.-B."/>
            <person name="Krause K."/>
            <person name="Campoy J.A."/>
            <person name="Goel M."/>
            <person name="Folz-Donahue K."/>
            <person name="Kukat C."/>
            <person name="Huettel B."/>
            <person name="Schneeberger K."/>
        </authorList>
    </citation>
    <scope>NUCLEOTIDE SEQUENCE [LARGE SCALE GENOMIC DNA]</scope>
    <source>
        <strain evidence="7">SolTubOtavaFocal</strain>
        <tissue evidence="7">Leaves</tissue>
    </source>
</reference>
<dbReference type="EMBL" id="JAIVGD010000026">
    <property type="protein sequence ID" value="KAH0740402.1"/>
    <property type="molecule type" value="Genomic_DNA"/>
</dbReference>
<accession>A0ABQ7U277</accession>
<keyword evidence="3" id="KW-0238">DNA-binding</keyword>
<evidence type="ECO:0000313" key="7">
    <source>
        <dbReference type="EMBL" id="KAH0740402.1"/>
    </source>
</evidence>
<sequence>MPRKSIGRKRIDIMKILNERLLKVTLPKRRTNLLKKANELCTMYGAETTIESFTPDNNAYPFGHPSEDRVGDTNASRFQGLGLDARGAMNLVFNDS</sequence>
<dbReference type="InterPro" id="IPR036879">
    <property type="entry name" value="TF_MADSbox_sf"/>
</dbReference>
<organism evidence="7 8">
    <name type="scientific">Solanum tuberosum</name>
    <name type="common">Potato</name>
    <dbReference type="NCBI Taxonomy" id="4113"/>
    <lineage>
        <taxon>Eukaryota</taxon>
        <taxon>Viridiplantae</taxon>
        <taxon>Streptophyta</taxon>
        <taxon>Embryophyta</taxon>
        <taxon>Tracheophyta</taxon>
        <taxon>Spermatophyta</taxon>
        <taxon>Magnoliopsida</taxon>
        <taxon>eudicotyledons</taxon>
        <taxon>Gunneridae</taxon>
        <taxon>Pentapetalae</taxon>
        <taxon>asterids</taxon>
        <taxon>lamiids</taxon>
        <taxon>Solanales</taxon>
        <taxon>Solanaceae</taxon>
        <taxon>Solanoideae</taxon>
        <taxon>Solaneae</taxon>
        <taxon>Solanum</taxon>
    </lineage>
</organism>
<evidence type="ECO:0000256" key="4">
    <source>
        <dbReference type="ARBA" id="ARBA00023163"/>
    </source>
</evidence>
<protein>
    <recommendedName>
        <fullName evidence="6">MADS-box domain-containing protein</fullName>
    </recommendedName>
</protein>
<name>A0ABQ7U277_SOLTU</name>
<dbReference type="Gene3D" id="3.40.1810.10">
    <property type="entry name" value="Transcription factor, MADS-box"/>
    <property type="match status" value="1"/>
</dbReference>
<feature type="domain" description="MADS-box" evidence="6">
    <location>
        <begin position="6"/>
        <end position="66"/>
    </location>
</feature>
<dbReference type="CDD" id="cd00120">
    <property type="entry name" value="MADS"/>
    <property type="match status" value="1"/>
</dbReference>
<keyword evidence="4" id="KW-0804">Transcription</keyword>
<evidence type="ECO:0000256" key="5">
    <source>
        <dbReference type="ARBA" id="ARBA00023242"/>
    </source>
</evidence>
<proteinExistence type="predicted"/>
<keyword evidence="5" id="KW-0539">Nucleus</keyword>
<comment type="subcellular location">
    <subcellularLocation>
        <location evidence="1">Nucleus</location>
    </subcellularLocation>
</comment>
<dbReference type="Proteomes" id="UP000826656">
    <property type="component" value="Unassembled WGS sequence"/>
</dbReference>
<dbReference type="InterPro" id="IPR002100">
    <property type="entry name" value="TF_MADSbox"/>
</dbReference>
<keyword evidence="8" id="KW-1185">Reference proteome</keyword>
<evidence type="ECO:0000313" key="8">
    <source>
        <dbReference type="Proteomes" id="UP000826656"/>
    </source>
</evidence>
<dbReference type="SMART" id="SM00432">
    <property type="entry name" value="MADS"/>
    <property type="match status" value="1"/>
</dbReference>
<evidence type="ECO:0000259" key="6">
    <source>
        <dbReference type="PROSITE" id="PS50066"/>
    </source>
</evidence>
<gene>
    <name evidence="7" type="ORF">KY290_033445</name>
</gene>
<evidence type="ECO:0000256" key="1">
    <source>
        <dbReference type="ARBA" id="ARBA00004123"/>
    </source>
</evidence>
<comment type="caution">
    <text evidence="7">The sequence shown here is derived from an EMBL/GenBank/DDBJ whole genome shotgun (WGS) entry which is preliminary data.</text>
</comment>
<dbReference type="SUPFAM" id="SSF55455">
    <property type="entry name" value="SRF-like"/>
    <property type="match status" value="1"/>
</dbReference>
<evidence type="ECO:0000256" key="2">
    <source>
        <dbReference type="ARBA" id="ARBA00023015"/>
    </source>
</evidence>
<keyword evidence="2" id="KW-0805">Transcription regulation</keyword>
<dbReference type="PRINTS" id="PR00404">
    <property type="entry name" value="MADSDOMAIN"/>
</dbReference>
<dbReference type="PROSITE" id="PS50066">
    <property type="entry name" value="MADS_BOX_2"/>
    <property type="match status" value="1"/>
</dbReference>
<evidence type="ECO:0000256" key="3">
    <source>
        <dbReference type="ARBA" id="ARBA00023125"/>
    </source>
</evidence>